<dbReference type="PROSITE" id="PS51186">
    <property type="entry name" value="GNAT"/>
    <property type="match status" value="1"/>
</dbReference>
<dbReference type="InterPro" id="IPR016181">
    <property type="entry name" value="Acyl_CoA_acyltransferase"/>
</dbReference>
<keyword evidence="3" id="KW-1185">Reference proteome</keyword>
<reference evidence="2" key="1">
    <citation type="submission" date="2023-06" db="EMBL/GenBank/DDBJ databases">
        <title>Genome-scale phylogeny and comparative genomics of the fungal order Sordariales.</title>
        <authorList>
            <consortium name="Lawrence Berkeley National Laboratory"/>
            <person name="Hensen N."/>
            <person name="Bonometti L."/>
            <person name="Westerberg I."/>
            <person name="Brannstrom I.O."/>
            <person name="Guillou S."/>
            <person name="Cros-Aarteil S."/>
            <person name="Calhoun S."/>
            <person name="Haridas S."/>
            <person name="Kuo A."/>
            <person name="Mondo S."/>
            <person name="Pangilinan J."/>
            <person name="Riley R."/>
            <person name="Labutti K."/>
            <person name="Andreopoulos B."/>
            <person name="Lipzen A."/>
            <person name="Chen C."/>
            <person name="Yanf M."/>
            <person name="Daum C."/>
            <person name="Ng V."/>
            <person name="Clum A."/>
            <person name="Steindorff A."/>
            <person name="Ohm R."/>
            <person name="Martin F."/>
            <person name="Silar P."/>
            <person name="Natvig D."/>
            <person name="Lalanne C."/>
            <person name="Gautier V."/>
            <person name="Ament-Velasquez S.L."/>
            <person name="Kruys A."/>
            <person name="Hutchinson M.I."/>
            <person name="Powell A.J."/>
            <person name="Barry K."/>
            <person name="Miller A.N."/>
            <person name="Grigoriev I.V."/>
            <person name="Debuchy R."/>
            <person name="Gladieux P."/>
            <person name="Thoren M.H."/>
            <person name="Johannesson H."/>
        </authorList>
    </citation>
    <scope>NUCLEOTIDE SEQUENCE</scope>
    <source>
        <strain evidence="2">SMH2532-1</strain>
    </source>
</reference>
<dbReference type="AlphaFoldDB" id="A0AA39YA09"/>
<name>A0AA39YA09_9PEZI</name>
<protein>
    <recommendedName>
        <fullName evidence="1">N-acetyltransferase domain-containing protein</fullName>
    </recommendedName>
</protein>
<gene>
    <name evidence="2" type="ORF">B0T16DRAFT_408640</name>
</gene>
<evidence type="ECO:0000313" key="2">
    <source>
        <dbReference type="EMBL" id="KAK0648708.1"/>
    </source>
</evidence>
<dbReference type="SUPFAM" id="SSF55729">
    <property type="entry name" value="Acyl-CoA N-acyltransferases (Nat)"/>
    <property type="match status" value="1"/>
</dbReference>
<accession>A0AA39YA09</accession>
<feature type="domain" description="N-acetyltransferase" evidence="1">
    <location>
        <begin position="158"/>
        <end position="229"/>
    </location>
</feature>
<evidence type="ECO:0000313" key="3">
    <source>
        <dbReference type="Proteomes" id="UP001174936"/>
    </source>
</evidence>
<evidence type="ECO:0000259" key="1">
    <source>
        <dbReference type="PROSITE" id="PS51186"/>
    </source>
</evidence>
<proteinExistence type="predicted"/>
<dbReference type="Gene3D" id="3.40.630.30">
    <property type="match status" value="1"/>
</dbReference>
<dbReference type="GO" id="GO:0016747">
    <property type="term" value="F:acyltransferase activity, transferring groups other than amino-acyl groups"/>
    <property type="evidence" value="ECO:0007669"/>
    <property type="project" value="InterPro"/>
</dbReference>
<comment type="caution">
    <text evidence="2">The sequence shown here is derived from an EMBL/GenBank/DDBJ whole genome shotgun (WGS) entry which is preliminary data.</text>
</comment>
<dbReference type="InterPro" id="IPR000182">
    <property type="entry name" value="GNAT_dom"/>
</dbReference>
<dbReference type="Proteomes" id="UP001174936">
    <property type="component" value="Unassembled WGS sequence"/>
</dbReference>
<dbReference type="Pfam" id="PF00583">
    <property type="entry name" value="Acetyltransf_1"/>
    <property type="match status" value="1"/>
</dbReference>
<dbReference type="EMBL" id="JAULSV010000003">
    <property type="protein sequence ID" value="KAK0648708.1"/>
    <property type="molecule type" value="Genomic_DNA"/>
</dbReference>
<sequence>MTTPQVQFHIRDALPSAENTDALFILGAFDSCIPHLATIGSATQWGPEPFSSRPNILDRPVSAIAAAETYRLEGKGDPVGVFIAEAASSADADANTENDGSTSREGRVQVGAAVYKANCFPEYVKSQPQFEEVIQGQEKWMYLDMLVTEFSAKTEGKRKGAGAALVKKGREWAEEEGFGVMFVDCWAGNEGRLVGFYESQGFERVGEFVVVKPGTEEKWPGMLLKMELRKE</sequence>
<organism evidence="2 3">
    <name type="scientific">Cercophora newfieldiana</name>
    <dbReference type="NCBI Taxonomy" id="92897"/>
    <lineage>
        <taxon>Eukaryota</taxon>
        <taxon>Fungi</taxon>
        <taxon>Dikarya</taxon>
        <taxon>Ascomycota</taxon>
        <taxon>Pezizomycotina</taxon>
        <taxon>Sordariomycetes</taxon>
        <taxon>Sordariomycetidae</taxon>
        <taxon>Sordariales</taxon>
        <taxon>Lasiosphaeriaceae</taxon>
        <taxon>Cercophora</taxon>
    </lineage>
</organism>